<evidence type="ECO:0000256" key="2">
    <source>
        <dbReference type="SAM" id="Phobius"/>
    </source>
</evidence>
<protein>
    <submittedName>
        <fullName evidence="3">Uncharacterized protein</fullName>
    </submittedName>
</protein>
<organism evidence="3 4">
    <name type="scientific">Saccharothrix xinjiangensis</name>
    <dbReference type="NCBI Taxonomy" id="204798"/>
    <lineage>
        <taxon>Bacteria</taxon>
        <taxon>Bacillati</taxon>
        <taxon>Actinomycetota</taxon>
        <taxon>Actinomycetes</taxon>
        <taxon>Pseudonocardiales</taxon>
        <taxon>Pseudonocardiaceae</taxon>
        <taxon>Saccharothrix</taxon>
    </lineage>
</organism>
<keyword evidence="2" id="KW-1133">Transmembrane helix</keyword>
<evidence type="ECO:0000313" key="3">
    <source>
        <dbReference type="EMBL" id="MFC5060317.1"/>
    </source>
</evidence>
<proteinExistence type="predicted"/>
<accession>A0ABV9YF03</accession>
<keyword evidence="2" id="KW-0472">Membrane</keyword>
<dbReference type="EMBL" id="JBHSJB010000053">
    <property type="protein sequence ID" value="MFC5060317.1"/>
    <property type="molecule type" value="Genomic_DNA"/>
</dbReference>
<evidence type="ECO:0000313" key="4">
    <source>
        <dbReference type="Proteomes" id="UP001595833"/>
    </source>
</evidence>
<comment type="caution">
    <text evidence="3">The sequence shown here is derived from an EMBL/GenBank/DDBJ whole genome shotgun (WGS) entry which is preliminary data.</text>
</comment>
<name>A0ABV9YF03_9PSEU</name>
<keyword evidence="4" id="KW-1185">Reference proteome</keyword>
<dbReference type="Proteomes" id="UP001595833">
    <property type="component" value="Unassembled WGS sequence"/>
</dbReference>
<keyword evidence="2" id="KW-0812">Transmembrane</keyword>
<dbReference type="RefSeq" id="WP_344037289.1">
    <property type="nucleotide sequence ID" value="NZ_BAAAKE010000007.1"/>
</dbReference>
<feature type="region of interest" description="Disordered" evidence="1">
    <location>
        <begin position="1"/>
        <end position="26"/>
    </location>
</feature>
<gene>
    <name evidence="3" type="ORF">ACFPFM_41960</name>
</gene>
<sequence>MTARSQDPWPGPRPADPHGLTAGSGAREPVVASAAVGAVVVVAGAVSAVATHRHGRPGRASGGGGS</sequence>
<feature type="transmembrane region" description="Helical" evidence="2">
    <location>
        <begin position="30"/>
        <end position="50"/>
    </location>
</feature>
<evidence type="ECO:0000256" key="1">
    <source>
        <dbReference type="SAM" id="MobiDB-lite"/>
    </source>
</evidence>
<reference evidence="4" key="1">
    <citation type="journal article" date="2019" name="Int. J. Syst. Evol. Microbiol.">
        <title>The Global Catalogue of Microorganisms (GCM) 10K type strain sequencing project: providing services to taxonomists for standard genome sequencing and annotation.</title>
        <authorList>
            <consortium name="The Broad Institute Genomics Platform"/>
            <consortium name="The Broad Institute Genome Sequencing Center for Infectious Disease"/>
            <person name="Wu L."/>
            <person name="Ma J."/>
        </authorList>
    </citation>
    <scope>NUCLEOTIDE SEQUENCE [LARGE SCALE GENOMIC DNA]</scope>
    <source>
        <strain evidence="4">KCTC 12848</strain>
    </source>
</reference>